<dbReference type="EMBL" id="JAFBFC010000006">
    <property type="protein sequence ID" value="MBM7704310.1"/>
    <property type="molecule type" value="Genomic_DNA"/>
</dbReference>
<feature type="signal peptide" evidence="1">
    <location>
        <begin position="1"/>
        <end position="26"/>
    </location>
</feature>
<comment type="caution">
    <text evidence="2">The sequence shown here is derived from an EMBL/GenBank/DDBJ whole genome shotgun (WGS) entry which is preliminary data.</text>
</comment>
<evidence type="ECO:0000313" key="3">
    <source>
        <dbReference type="Proteomes" id="UP000809829"/>
    </source>
</evidence>
<evidence type="ECO:0000256" key="1">
    <source>
        <dbReference type="SAM" id="SignalP"/>
    </source>
</evidence>
<organism evidence="2 3">
    <name type="scientific">Priestia iocasae</name>
    <dbReference type="NCBI Taxonomy" id="2291674"/>
    <lineage>
        <taxon>Bacteria</taxon>
        <taxon>Bacillati</taxon>
        <taxon>Bacillota</taxon>
        <taxon>Bacilli</taxon>
        <taxon>Bacillales</taxon>
        <taxon>Bacillaceae</taxon>
        <taxon>Priestia</taxon>
    </lineage>
</organism>
<keyword evidence="1" id="KW-0732">Signal</keyword>
<reference evidence="2 3" key="1">
    <citation type="submission" date="2021-01" db="EMBL/GenBank/DDBJ databases">
        <title>Genomic Encyclopedia of Type Strains, Phase IV (KMG-IV): sequencing the most valuable type-strain genomes for metagenomic binning, comparative biology and taxonomic classification.</title>
        <authorList>
            <person name="Goeker M."/>
        </authorList>
    </citation>
    <scope>NUCLEOTIDE SEQUENCE [LARGE SCALE GENOMIC DNA]</scope>
    <source>
        <strain evidence="2 3">DSM 104297</strain>
    </source>
</reference>
<sequence>MKKKFRVAAIAGAVSLGLLTAGQASAATPNCHVGQAPQQGQQEQVQQVQQFDLQQLINQLSQTAPTK</sequence>
<proteinExistence type="predicted"/>
<evidence type="ECO:0000313" key="2">
    <source>
        <dbReference type="EMBL" id="MBM7704310.1"/>
    </source>
</evidence>
<accession>A0ABS2QXV2</accession>
<gene>
    <name evidence="2" type="ORF">JOC83_003165</name>
</gene>
<feature type="chain" id="PRO_5045048468" evidence="1">
    <location>
        <begin position="27"/>
        <end position="67"/>
    </location>
</feature>
<dbReference type="Proteomes" id="UP000809829">
    <property type="component" value="Unassembled WGS sequence"/>
</dbReference>
<protein>
    <submittedName>
        <fullName evidence="2">Low-complexity protein</fullName>
    </submittedName>
</protein>
<dbReference type="RefSeq" id="WP_205188459.1">
    <property type="nucleotide sequence ID" value="NZ_JAFBFC010000006.1"/>
</dbReference>
<name>A0ABS2QXV2_9BACI</name>
<keyword evidence="3" id="KW-1185">Reference proteome</keyword>